<protein>
    <submittedName>
        <fullName evidence="1">Uncharacterized protein</fullName>
    </submittedName>
</protein>
<feature type="non-terminal residue" evidence="1">
    <location>
        <position position="76"/>
    </location>
</feature>
<name>A0ABQ9VDT5_SAGOE</name>
<evidence type="ECO:0000313" key="1">
    <source>
        <dbReference type="EMBL" id="KAK2107538.1"/>
    </source>
</evidence>
<proteinExistence type="predicted"/>
<dbReference type="Proteomes" id="UP001266305">
    <property type="component" value="Unassembled WGS sequence"/>
</dbReference>
<keyword evidence="2" id="KW-1185">Reference proteome</keyword>
<reference evidence="1 2" key="1">
    <citation type="submission" date="2023-05" db="EMBL/GenBank/DDBJ databases">
        <title>B98-5 Cell Line De Novo Hybrid Assembly: An Optical Mapping Approach.</title>
        <authorList>
            <person name="Kananen K."/>
            <person name="Auerbach J.A."/>
            <person name="Kautto E."/>
            <person name="Blachly J.S."/>
        </authorList>
    </citation>
    <scope>NUCLEOTIDE SEQUENCE [LARGE SCALE GENOMIC DNA]</scope>
    <source>
        <strain evidence="1">B95-8</strain>
        <tissue evidence="1">Cell line</tissue>
    </source>
</reference>
<dbReference type="EMBL" id="JASSZA010000006">
    <property type="protein sequence ID" value="KAK2107538.1"/>
    <property type="molecule type" value="Genomic_DNA"/>
</dbReference>
<gene>
    <name evidence="1" type="ORF">P7K49_012703</name>
</gene>
<accession>A0ABQ9VDT5</accession>
<comment type="caution">
    <text evidence="1">The sequence shown here is derived from an EMBL/GenBank/DDBJ whole genome shotgun (WGS) entry which is preliminary data.</text>
</comment>
<sequence>MIIVQRVGAAKPGFMDKFRGQRTWLQVSGEAGRAGNHVPVPTQQIPSGPFKLSEWLKPTQSSFRHPERDGAKNVHA</sequence>
<organism evidence="1 2">
    <name type="scientific">Saguinus oedipus</name>
    <name type="common">Cotton-top tamarin</name>
    <name type="synonym">Oedipomidas oedipus</name>
    <dbReference type="NCBI Taxonomy" id="9490"/>
    <lineage>
        <taxon>Eukaryota</taxon>
        <taxon>Metazoa</taxon>
        <taxon>Chordata</taxon>
        <taxon>Craniata</taxon>
        <taxon>Vertebrata</taxon>
        <taxon>Euteleostomi</taxon>
        <taxon>Mammalia</taxon>
        <taxon>Eutheria</taxon>
        <taxon>Euarchontoglires</taxon>
        <taxon>Primates</taxon>
        <taxon>Haplorrhini</taxon>
        <taxon>Platyrrhini</taxon>
        <taxon>Cebidae</taxon>
        <taxon>Callitrichinae</taxon>
        <taxon>Saguinus</taxon>
    </lineage>
</organism>
<evidence type="ECO:0000313" key="2">
    <source>
        <dbReference type="Proteomes" id="UP001266305"/>
    </source>
</evidence>